<dbReference type="EMBL" id="MGFD01000024">
    <property type="protein sequence ID" value="OGL98619.1"/>
    <property type="molecule type" value="Genomic_DNA"/>
</dbReference>
<proteinExistence type="predicted"/>
<gene>
    <name evidence="1" type="ORF">A2318_04590</name>
</gene>
<dbReference type="AlphaFoldDB" id="A0A1F7W762"/>
<sequence>MGLFSFVETLEVQITDKKYRYTDEKKHEDEYLYICMSPFVICTSNVPPLTFLSFSRMFTAPIVALREFEHDTV</sequence>
<accession>A0A1F7W762</accession>
<reference evidence="1 2" key="1">
    <citation type="journal article" date="2016" name="Nat. Commun.">
        <title>Thousands of microbial genomes shed light on interconnected biogeochemical processes in an aquifer system.</title>
        <authorList>
            <person name="Anantharaman K."/>
            <person name="Brown C.T."/>
            <person name="Hug L.A."/>
            <person name="Sharon I."/>
            <person name="Castelle C.J."/>
            <person name="Probst A.J."/>
            <person name="Thomas B.C."/>
            <person name="Singh A."/>
            <person name="Wilkins M.J."/>
            <person name="Karaoz U."/>
            <person name="Brodie E.L."/>
            <person name="Williams K.H."/>
            <person name="Hubbard S.S."/>
            <person name="Banfield J.F."/>
        </authorList>
    </citation>
    <scope>NUCLEOTIDE SEQUENCE [LARGE SCALE GENOMIC DNA]</scope>
</reference>
<dbReference type="Proteomes" id="UP000177331">
    <property type="component" value="Unassembled WGS sequence"/>
</dbReference>
<protein>
    <submittedName>
        <fullName evidence="1">Uncharacterized protein</fullName>
    </submittedName>
</protein>
<name>A0A1F7W762_9BACT</name>
<dbReference type="STRING" id="1802421.A2318_04590"/>
<comment type="caution">
    <text evidence="1">The sequence shown here is derived from an EMBL/GenBank/DDBJ whole genome shotgun (WGS) entry which is preliminary data.</text>
</comment>
<evidence type="ECO:0000313" key="2">
    <source>
        <dbReference type="Proteomes" id="UP000177331"/>
    </source>
</evidence>
<organism evidence="1 2">
    <name type="scientific">Candidatus Uhrbacteria bacterium RIFOXYB2_FULL_45_11</name>
    <dbReference type="NCBI Taxonomy" id="1802421"/>
    <lineage>
        <taxon>Bacteria</taxon>
        <taxon>Candidatus Uhriibacteriota</taxon>
    </lineage>
</organism>
<evidence type="ECO:0000313" key="1">
    <source>
        <dbReference type="EMBL" id="OGL98619.1"/>
    </source>
</evidence>